<evidence type="ECO:0000256" key="1">
    <source>
        <dbReference type="SAM" id="MobiDB-lite"/>
    </source>
</evidence>
<keyword evidence="4" id="KW-1185">Reference proteome</keyword>
<organism evidence="3 4">
    <name type="scientific">Methanothrix harundinacea (strain 6Ac)</name>
    <name type="common">Methanosaeta harundinacea</name>
    <dbReference type="NCBI Taxonomy" id="1110509"/>
    <lineage>
        <taxon>Archaea</taxon>
        <taxon>Methanobacteriati</taxon>
        <taxon>Methanobacteriota</taxon>
        <taxon>Stenosarchaea group</taxon>
        <taxon>Methanomicrobia</taxon>
        <taxon>Methanotrichales</taxon>
        <taxon>Methanotrichaceae</taxon>
        <taxon>Methanothrix</taxon>
    </lineage>
</organism>
<feature type="region of interest" description="Disordered" evidence="1">
    <location>
        <begin position="118"/>
        <end position="137"/>
    </location>
</feature>
<dbReference type="STRING" id="1110509.Mhar_2005"/>
<evidence type="ECO:0000313" key="4">
    <source>
        <dbReference type="Proteomes" id="UP000005877"/>
    </source>
</evidence>
<dbReference type="EMBL" id="CP003117">
    <property type="protein sequence ID" value="AET65361.1"/>
    <property type="molecule type" value="Genomic_DNA"/>
</dbReference>
<dbReference type="PANTHER" id="PTHR47917">
    <property type="match status" value="1"/>
</dbReference>
<protein>
    <submittedName>
        <fullName evidence="3">Cytidine deaminase</fullName>
    </submittedName>
</protein>
<evidence type="ECO:0000313" key="3">
    <source>
        <dbReference type="EMBL" id="AET65361.1"/>
    </source>
</evidence>
<dbReference type="AlphaFoldDB" id="G7WR58"/>
<dbReference type="Pfam" id="PF01996">
    <property type="entry name" value="F420_ligase"/>
    <property type="match status" value="1"/>
</dbReference>
<dbReference type="KEGG" id="mhi:Mhar_2005"/>
<feature type="domain" description="Coenzyme F420:L-glutamate ligase-like" evidence="2">
    <location>
        <begin position="9"/>
        <end position="123"/>
    </location>
</feature>
<dbReference type="InterPro" id="IPR002847">
    <property type="entry name" value="F420-0_gamma-glut_ligase-dom"/>
</dbReference>
<sequence length="137" mass="14443">MVRPLELLGIKTNLVRAGEDLVEALLGGMERSGLALADGDVLVVAESAVATAEGGVVDLSEVTPGPRARELAEKYEKDPREMELILASSDRIMGGIPGVVLTVKDGFLYPNAGIDHSNAPPATSSYSRRTPRALPPH</sequence>
<dbReference type="PATRIC" id="fig|1110509.7.peg.2225"/>
<proteinExistence type="predicted"/>
<dbReference type="Proteomes" id="UP000005877">
    <property type="component" value="Chromosome"/>
</dbReference>
<reference evidence="3 4" key="1">
    <citation type="journal article" date="2012" name="PLoS ONE">
        <title>The genome characteristics and predicted function of methyl-group oxidation pathway in the obligate aceticlastic methanogens, Methanosaeta spp.</title>
        <authorList>
            <person name="Zhu J."/>
            <person name="Zheng H."/>
            <person name="Ai G."/>
            <person name="Zhang G."/>
            <person name="Liu D."/>
            <person name="Liu X."/>
            <person name="Dong X."/>
        </authorList>
    </citation>
    <scope>NUCLEOTIDE SEQUENCE [LARGE SCALE GENOMIC DNA]</scope>
    <source>
        <strain evidence="3 4">6Ac</strain>
    </source>
</reference>
<gene>
    <name evidence="3" type="ordered locus">Mhar_2005</name>
</gene>
<accession>G7WR58</accession>
<dbReference type="PANTHER" id="PTHR47917:SF2">
    <property type="entry name" value="COENZYME F420:L-GLUTAMATE LIGASE-LIKE DOMAIN-CONTAINING PROTEIN"/>
    <property type="match status" value="1"/>
</dbReference>
<dbReference type="GO" id="GO:0052618">
    <property type="term" value="F:coenzyme F420-0:L-glutamate ligase activity"/>
    <property type="evidence" value="ECO:0007669"/>
    <property type="project" value="TreeGrafter"/>
</dbReference>
<evidence type="ECO:0000259" key="2">
    <source>
        <dbReference type="Pfam" id="PF01996"/>
    </source>
</evidence>
<dbReference type="SUPFAM" id="SSF144010">
    <property type="entry name" value="CofE-like"/>
    <property type="match status" value="1"/>
</dbReference>
<dbReference type="Gene3D" id="3.90.1660.10">
    <property type="entry name" value="CofE-like domain"/>
    <property type="match status" value="1"/>
</dbReference>
<name>G7WR58_METH6</name>
<dbReference type="HOGENOM" id="CLU_1860702_0_0_2"/>
<dbReference type="OrthoDB" id="11383at2157"/>